<sequence>MARRFPCSHIETIIGARRADIQELVFSVGVGASTHRKEELVRILGMVAAAQHGAEPTADTDGRPVFGAPVPAFLRPTGQTILSIDVGLRNMALALIEARRPALAEAAARPLLPPLRLLEWMVIPVDGLPDAFNLPQYARAVSDFVDQRLPLADVNVLERQMRVFASNSSIGDSINIISGQLQVALLRRVMPLAPARDPFFCGLASAEANPKLVAGIFDLAQGYSRKKNSSMRLVERLLAAPDSSLALPGGTGISADNRLAMTATDADGQGFWPLARTLHVPEHLAARFHAAQKKDDMSDALLQAVATALWRDQALYNVGRVLGCRCDPRSGEECCLLVPSSVEDALPPGSDPHGADEGAAAPAKAPATRGRASRAAKPKAKQAADVDAESQADTTPKPPRKSKAKSTVKSPADDPGSLPEAQPSHAATEEAPAPARQTRRPRKKATSAAATE</sequence>
<dbReference type="InterPro" id="IPR012337">
    <property type="entry name" value="RNaseH-like_sf"/>
</dbReference>
<protein>
    <submittedName>
        <fullName evidence="2">Uncharacterized protein</fullName>
    </submittedName>
</protein>
<gene>
    <name evidence="2" type="ORF">H696_02655</name>
</gene>
<organism evidence="2">
    <name type="scientific">Fonticula alba</name>
    <name type="common">Slime mold</name>
    <dbReference type="NCBI Taxonomy" id="691883"/>
    <lineage>
        <taxon>Eukaryota</taxon>
        <taxon>Rotosphaerida</taxon>
        <taxon>Fonticulaceae</taxon>
        <taxon>Fonticula</taxon>
    </lineage>
</organism>
<dbReference type="GeneID" id="20527380"/>
<feature type="region of interest" description="Disordered" evidence="1">
    <location>
        <begin position="345"/>
        <end position="452"/>
    </location>
</feature>
<dbReference type="SUPFAM" id="SSF53098">
    <property type="entry name" value="Ribonuclease H-like"/>
    <property type="match status" value="1"/>
</dbReference>
<feature type="compositionally biased region" description="Low complexity" evidence="1">
    <location>
        <begin position="357"/>
        <end position="370"/>
    </location>
</feature>
<proteinExistence type="predicted"/>
<dbReference type="GO" id="GO:0003676">
    <property type="term" value="F:nucleic acid binding"/>
    <property type="evidence" value="ECO:0007669"/>
    <property type="project" value="InterPro"/>
</dbReference>
<dbReference type="InterPro" id="IPR036397">
    <property type="entry name" value="RNaseH_sf"/>
</dbReference>
<evidence type="ECO:0000313" key="2">
    <source>
        <dbReference type="EMBL" id="KCV70328.1"/>
    </source>
</evidence>
<reference evidence="2" key="1">
    <citation type="submission" date="2013-04" db="EMBL/GenBank/DDBJ databases">
        <title>The Genome Sequence of Fonticula alba ATCC 38817.</title>
        <authorList>
            <consortium name="The Broad Institute Genomics Platform"/>
            <person name="Russ C."/>
            <person name="Cuomo C."/>
            <person name="Burger G."/>
            <person name="Gray M.W."/>
            <person name="Holland P.W.H."/>
            <person name="King N."/>
            <person name="Lang F.B.F."/>
            <person name="Roger A.J."/>
            <person name="Ruiz-Trillo I."/>
            <person name="Brown M."/>
            <person name="Walker B."/>
            <person name="Young S."/>
            <person name="Zeng Q."/>
            <person name="Gargeya S."/>
            <person name="Fitzgerald M."/>
            <person name="Haas B."/>
            <person name="Abouelleil A."/>
            <person name="Allen A.W."/>
            <person name="Alvarado L."/>
            <person name="Arachchi H.M."/>
            <person name="Berlin A.M."/>
            <person name="Chapman S.B."/>
            <person name="Gainer-Dewar J."/>
            <person name="Goldberg J."/>
            <person name="Griggs A."/>
            <person name="Gujja S."/>
            <person name="Hansen M."/>
            <person name="Howarth C."/>
            <person name="Imamovic A."/>
            <person name="Ireland A."/>
            <person name="Larimer J."/>
            <person name="McCowan C."/>
            <person name="Murphy C."/>
            <person name="Pearson M."/>
            <person name="Poon T.W."/>
            <person name="Priest M."/>
            <person name="Roberts A."/>
            <person name="Saif S."/>
            <person name="Shea T."/>
            <person name="Sisk P."/>
            <person name="Sykes S."/>
            <person name="Wortman J."/>
            <person name="Nusbaum C."/>
            <person name="Birren B."/>
        </authorList>
    </citation>
    <scope>NUCLEOTIDE SEQUENCE [LARGE SCALE GENOMIC DNA]</scope>
    <source>
        <strain evidence="2">ATCC 38817</strain>
    </source>
</reference>
<dbReference type="Gene3D" id="3.30.420.10">
    <property type="entry name" value="Ribonuclease H-like superfamily/Ribonuclease H"/>
    <property type="match status" value="1"/>
</dbReference>
<dbReference type="AlphaFoldDB" id="A0A058Z8R9"/>
<evidence type="ECO:0000256" key="1">
    <source>
        <dbReference type="SAM" id="MobiDB-lite"/>
    </source>
</evidence>
<evidence type="ECO:0000313" key="3">
    <source>
        <dbReference type="Proteomes" id="UP000030693"/>
    </source>
</evidence>
<accession>A0A058Z8R9</accession>
<keyword evidence="3" id="KW-1185">Reference proteome</keyword>
<feature type="compositionally biased region" description="Basic residues" evidence="1">
    <location>
        <begin position="371"/>
        <end position="380"/>
    </location>
</feature>
<dbReference type="RefSeq" id="XP_009494844.1">
    <property type="nucleotide sequence ID" value="XM_009496569.1"/>
</dbReference>
<dbReference type="Proteomes" id="UP000030693">
    <property type="component" value="Unassembled WGS sequence"/>
</dbReference>
<dbReference type="EMBL" id="KB932204">
    <property type="protein sequence ID" value="KCV70328.1"/>
    <property type="molecule type" value="Genomic_DNA"/>
</dbReference>
<name>A0A058Z8R9_FONAL</name>